<feature type="compositionally biased region" description="Basic residues" evidence="1">
    <location>
        <begin position="84"/>
        <end position="99"/>
    </location>
</feature>
<comment type="caution">
    <text evidence="2">The sequence shown here is derived from an EMBL/GenBank/DDBJ whole genome shotgun (WGS) entry which is preliminary data.</text>
</comment>
<dbReference type="EMBL" id="JWZT01002482">
    <property type="protein sequence ID" value="KII69270.1"/>
    <property type="molecule type" value="Genomic_DNA"/>
</dbReference>
<dbReference type="Proteomes" id="UP000031668">
    <property type="component" value="Unassembled WGS sequence"/>
</dbReference>
<feature type="region of interest" description="Disordered" evidence="1">
    <location>
        <begin position="75"/>
        <end position="112"/>
    </location>
</feature>
<evidence type="ECO:0000313" key="2">
    <source>
        <dbReference type="EMBL" id="KII69270.1"/>
    </source>
</evidence>
<name>A0A0C2MYP5_THEKT</name>
<keyword evidence="3" id="KW-1185">Reference proteome</keyword>
<evidence type="ECO:0000313" key="3">
    <source>
        <dbReference type="Proteomes" id="UP000031668"/>
    </source>
</evidence>
<proteinExistence type="predicted"/>
<evidence type="ECO:0000256" key="1">
    <source>
        <dbReference type="SAM" id="MobiDB-lite"/>
    </source>
</evidence>
<accession>A0A0C2MYP5</accession>
<reference evidence="2 3" key="1">
    <citation type="journal article" date="2014" name="Genome Biol. Evol.">
        <title>The genome of the myxosporean Thelohanellus kitauei shows adaptations to nutrient acquisition within its fish host.</title>
        <authorList>
            <person name="Yang Y."/>
            <person name="Xiong J."/>
            <person name="Zhou Z."/>
            <person name="Huo F."/>
            <person name="Miao W."/>
            <person name="Ran C."/>
            <person name="Liu Y."/>
            <person name="Zhang J."/>
            <person name="Feng J."/>
            <person name="Wang M."/>
            <person name="Wang M."/>
            <person name="Wang L."/>
            <person name="Yao B."/>
        </authorList>
    </citation>
    <scope>NUCLEOTIDE SEQUENCE [LARGE SCALE GENOMIC DNA]</scope>
    <source>
        <strain evidence="2">Wuqing</strain>
    </source>
</reference>
<sequence>MVKNGRHPCKYNKEWEKLFPITKVESDSGAFNCTPCARIYSCSNSGITRVRRHCQSSKHLRMVSEQSCGIKYTEPLADVPPKSPGRKAISKSKSRHLKSNPKYNGSQKLAKRSKNRIWRNKNETNTHKDVLKVEKILESYKKAYNFNHNPDIDSDLEEAMLENFDELFDYINEELLFLENVLKRVLDYKQ</sequence>
<gene>
    <name evidence="2" type="ORF">RF11_03553</name>
</gene>
<dbReference type="AlphaFoldDB" id="A0A0C2MYP5"/>
<dbReference type="OrthoDB" id="6159421at2759"/>
<organism evidence="2 3">
    <name type="scientific">Thelohanellus kitauei</name>
    <name type="common">Myxosporean</name>
    <dbReference type="NCBI Taxonomy" id="669202"/>
    <lineage>
        <taxon>Eukaryota</taxon>
        <taxon>Metazoa</taxon>
        <taxon>Cnidaria</taxon>
        <taxon>Myxozoa</taxon>
        <taxon>Myxosporea</taxon>
        <taxon>Bivalvulida</taxon>
        <taxon>Platysporina</taxon>
        <taxon>Myxobolidae</taxon>
        <taxon>Thelohanellus</taxon>
    </lineage>
</organism>
<protein>
    <submittedName>
        <fullName evidence="2">Uncharacterized protein</fullName>
    </submittedName>
</protein>